<dbReference type="EMBL" id="JBAHYK010000966">
    <property type="protein sequence ID" value="KAL0570265.1"/>
    <property type="molecule type" value="Genomic_DNA"/>
</dbReference>
<dbReference type="Proteomes" id="UP001465976">
    <property type="component" value="Unassembled WGS sequence"/>
</dbReference>
<feature type="region of interest" description="Disordered" evidence="1">
    <location>
        <begin position="1"/>
        <end position="41"/>
    </location>
</feature>
<evidence type="ECO:0000256" key="1">
    <source>
        <dbReference type="SAM" id="MobiDB-lite"/>
    </source>
</evidence>
<sequence length="208" mass="22256">MTTRQKRRRNDSDDEVGLSPLKRERVEEQSDDPIGFSVSGGDEELSAVAGLVTETLEFIDFSSASSPTVTATPTETSAVVPGPVHEEVVSDLPASCVATLEPLESGVASPKQTFEHSPPEIATAIDQDQEEGSLNLGSGSGSPADVADSNDTSKPVHHDHEVDWKTCWMPDCNAPRTEHDIAPDLTGESTNESDEWALLVSLTLLFNV</sequence>
<evidence type="ECO:0000313" key="2">
    <source>
        <dbReference type="EMBL" id="KAL0570265.1"/>
    </source>
</evidence>
<evidence type="ECO:0000313" key="3">
    <source>
        <dbReference type="Proteomes" id="UP001465976"/>
    </source>
</evidence>
<proteinExistence type="predicted"/>
<comment type="caution">
    <text evidence="2">The sequence shown here is derived from an EMBL/GenBank/DDBJ whole genome shotgun (WGS) entry which is preliminary data.</text>
</comment>
<reference evidence="2 3" key="1">
    <citation type="submission" date="2024-02" db="EMBL/GenBank/DDBJ databases">
        <title>A draft genome for the cacao thread blight pathogen Marasmius crinis-equi.</title>
        <authorList>
            <person name="Cohen S.P."/>
            <person name="Baruah I.K."/>
            <person name="Amoako-Attah I."/>
            <person name="Bukari Y."/>
            <person name="Meinhardt L.W."/>
            <person name="Bailey B.A."/>
        </authorList>
    </citation>
    <scope>NUCLEOTIDE SEQUENCE [LARGE SCALE GENOMIC DNA]</scope>
    <source>
        <strain evidence="2 3">GH-76</strain>
    </source>
</reference>
<name>A0ABR3F4X8_9AGAR</name>
<gene>
    <name evidence="2" type="ORF">V5O48_011700</name>
</gene>
<keyword evidence="3" id="KW-1185">Reference proteome</keyword>
<organism evidence="2 3">
    <name type="scientific">Marasmius crinis-equi</name>
    <dbReference type="NCBI Taxonomy" id="585013"/>
    <lineage>
        <taxon>Eukaryota</taxon>
        <taxon>Fungi</taxon>
        <taxon>Dikarya</taxon>
        <taxon>Basidiomycota</taxon>
        <taxon>Agaricomycotina</taxon>
        <taxon>Agaricomycetes</taxon>
        <taxon>Agaricomycetidae</taxon>
        <taxon>Agaricales</taxon>
        <taxon>Marasmiineae</taxon>
        <taxon>Marasmiaceae</taxon>
        <taxon>Marasmius</taxon>
    </lineage>
</organism>
<accession>A0ABR3F4X8</accession>
<protein>
    <submittedName>
        <fullName evidence="2">Uncharacterized protein</fullName>
    </submittedName>
</protein>
<feature type="region of interest" description="Disordered" evidence="1">
    <location>
        <begin position="131"/>
        <end position="159"/>
    </location>
</feature>